<comment type="similarity">
    <text evidence="1">Belongs to the LysR transcriptional regulatory family.</text>
</comment>
<dbReference type="AlphaFoldDB" id="A0A3P4B0M8"/>
<dbReference type="RefSeq" id="WP_124078638.1">
    <property type="nucleotide sequence ID" value="NZ_UWPJ01000012.1"/>
</dbReference>
<dbReference type="GO" id="GO:0003677">
    <property type="term" value="F:DNA binding"/>
    <property type="evidence" value="ECO:0007669"/>
    <property type="project" value="UniProtKB-KW"/>
</dbReference>
<dbReference type="InterPro" id="IPR036388">
    <property type="entry name" value="WH-like_DNA-bd_sf"/>
</dbReference>
<keyword evidence="4" id="KW-0804">Transcription</keyword>
<evidence type="ECO:0000256" key="3">
    <source>
        <dbReference type="ARBA" id="ARBA00023125"/>
    </source>
</evidence>
<name>A0A3P4B0M8_9BURK</name>
<dbReference type="SUPFAM" id="SSF46785">
    <property type="entry name" value="Winged helix' DNA-binding domain"/>
    <property type="match status" value="1"/>
</dbReference>
<dbReference type="OrthoDB" id="8583877at2"/>
<organism evidence="6 7">
    <name type="scientific">Pigmentiphaga humi</name>
    <dbReference type="NCBI Taxonomy" id="2478468"/>
    <lineage>
        <taxon>Bacteria</taxon>
        <taxon>Pseudomonadati</taxon>
        <taxon>Pseudomonadota</taxon>
        <taxon>Betaproteobacteria</taxon>
        <taxon>Burkholderiales</taxon>
        <taxon>Alcaligenaceae</taxon>
        <taxon>Pigmentiphaga</taxon>
    </lineage>
</organism>
<evidence type="ECO:0000313" key="7">
    <source>
        <dbReference type="Proteomes" id="UP000277294"/>
    </source>
</evidence>
<dbReference type="CDD" id="cd08417">
    <property type="entry name" value="PBP2_Nitroaromatics_like"/>
    <property type="match status" value="1"/>
</dbReference>
<accession>A0A3P4B0M8</accession>
<dbReference type="InterPro" id="IPR005119">
    <property type="entry name" value="LysR_subst-bd"/>
</dbReference>
<dbReference type="Gene3D" id="3.40.190.10">
    <property type="entry name" value="Periplasmic binding protein-like II"/>
    <property type="match status" value="2"/>
</dbReference>
<dbReference type="PRINTS" id="PR00039">
    <property type="entry name" value="HTHLYSR"/>
</dbReference>
<evidence type="ECO:0000256" key="1">
    <source>
        <dbReference type="ARBA" id="ARBA00009437"/>
    </source>
</evidence>
<keyword evidence="2" id="KW-0805">Transcription regulation</keyword>
<dbReference type="InterPro" id="IPR036390">
    <property type="entry name" value="WH_DNA-bd_sf"/>
</dbReference>
<dbReference type="EMBL" id="UWPJ01000012">
    <property type="protein sequence ID" value="VCU69290.1"/>
    <property type="molecule type" value="Genomic_DNA"/>
</dbReference>
<dbReference type="SUPFAM" id="SSF53850">
    <property type="entry name" value="Periplasmic binding protein-like II"/>
    <property type="match status" value="1"/>
</dbReference>
<dbReference type="PANTHER" id="PTHR30118">
    <property type="entry name" value="HTH-TYPE TRANSCRIPTIONAL REGULATOR LEUO-RELATED"/>
    <property type="match status" value="1"/>
</dbReference>
<dbReference type="GO" id="GO:0003700">
    <property type="term" value="F:DNA-binding transcription factor activity"/>
    <property type="evidence" value="ECO:0007669"/>
    <property type="project" value="InterPro"/>
</dbReference>
<reference evidence="6 7" key="1">
    <citation type="submission" date="2018-10" db="EMBL/GenBank/DDBJ databases">
        <authorList>
            <person name="Criscuolo A."/>
        </authorList>
    </citation>
    <scope>NUCLEOTIDE SEQUENCE [LARGE SCALE GENOMIC DNA]</scope>
    <source>
        <strain evidence="6">DnA1</strain>
    </source>
</reference>
<dbReference type="PROSITE" id="PS50931">
    <property type="entry name" value="HTH_LYSR"/>
    <property type="match status" value="1"/>
</dbReference>
<evidence type="ECO:0000259" key="5">
    <source>
        <dbReference type="PROSITE" id="PS50931"/>
    </source>
</evidence>
<keyword evidence="7" id="KW-1185">Reference proteome</keyword>
<protein>
    <submittedName>
        <fullName evidence="6">Nodulation protein D 2</fullName>
    </submittedName>
</protein>
<dbReference type="Pfam" id="PF00126">
    <property type="entry name" value="HTH_1"/>
    <property type="match status" value="1"/>
</dbReference>
<dbReference type="PANTHER" id="PTHR30118:SF15">
    <property type="entry name" value="TRANSCRIPTIONAL REGULATORY PROTEIN"/>
    <property type="match status" value="1"/>
</dbReference>
<dbReference type="InterPro" id="IPR037402">
    <property type="entry name" value="YidZ_PBP2"/>
</dbReference>
<dbReference type="Pfam" id="PF03466">
    <property type="entry name" value="LysR_substrate"/>
    <property type="match status" value="1"/>
</dbReference>
<keyword evidence="3" id="KW-0238">DNA-binding</keyword>
<feature type="domain" description="HTH lysR-type" evidence="5">
    <location>
        <begin position="5"/>
        <end position="62"/>
    </location>
</feature>
<dbReference type="InterPro" id="IPR000847">
    <property type="entry name" value="LysR_HTH_N"/>
</dbReference>
<dbReference type="Gene3D" id="1.10.10.10">
    <property type="entry name" value="Winged helix-like DNA-binding domain superfamily/Winged helix DNA-binding domain"/>
    <property type="match status" value="1"/>
</dbReference>
<evidence type="ECO:0000313" key="6">
    <source>
        <dbReference type="EMBL" id="VCU69290.1"/>
    </source>
</evidence>
<evidence type="ECO:0000256" key="4">
    <source>
        <dbReference type="ARBA" id="ARBA00023163"/>
    </source>
</evidence>
<dbReference type="Proteomes" id="UP000277294">
    <property type="component" value="Unassembled WGS sequence"/>
</dbReference>
<gene>
    <name evidence="6" type="primary">nodD2_6</name>
    <name evidence="6" type="ORF">PIGHUM_01351</name>
</gene>
<evidence type="ECO:0000256" key="2">
    <source>
        <dbReference type="ARBA" id="ARBA00023015"/>
    </source>
</evidence>
<proteinExistence type="inferred from homology"/>
<dbReference type="InterPro" id="IPR050389">
    <property type="entry name" value="LysR-type_TF"/>
</dbReference>
<sequence>MKPAFDLNLLPVLDALISQGSVSGAAELLGITQSAASHALRRLREHFNDPLFVRSGSRMLPTPRLQALESFVRSTMEGLHSHLDPRFEFDPATASRTFTLSSTDMGEADFLASIVGELRRQAPRCRLRMVPVKPRDVAGALESGDVDLAIGAQRLTSEGLYQQRLVRNRLVCIASADSYPDLSALTPEAFADLPHIAINPYGYDEDLYEWAFQERGLHRRFVVTTRSFLAVPLLVTRSDLVATVPETLPRHFGGLARLHCLPPCIELPPILMRQAWHPRYHSDPANVWLRAMIFKLFSDGAQAAP</sequence>